<accession>A0AAN7LLS3</accession>
<organism evidence="2 3">
    <name type="scientific">Trapa natans</name>
    <name type="common">Water chestnut</name>
    <dbReference type="NCBI Taxonomy" id="22666"/>
    <lineage>
        <taxon>Eukaryota</taxon>
        <taxon>Viridiplantae</taxon>
        <taxon>Streptophyta</taxon>
        <taxon>Embryophyta</taxon>
        <taxon>Tracheophyta</taxon>
        <taxon>Spermatophyta</taxon>
        <taxon>Magnoliopsida</taxon>
        <taxon>eudicotyledons</taxon>
        <taxon>Gunneridae</taxon>
        <taxon>Pentapetalae</taxon>
        <taxon>rosids</taxon>
        <taxon>malvids</taxon>
        <taxon>Myrtales</taxon>
        <taxon>Lythraceae</taxon>
        <taxon>Trapa</taxon>
    </lineage>
</organism>
<protein>
    <submittedName>
        <fullName evidence="2">Uncharacterized protein</fullName>
    </submittedName>
</protein>
<reference evidence="2 3" key="1">
    <citation type="journal article" date="2023" name="Hortic Res">
        <title>Pangenome of water caltrop reveals structural variations and asymmetric subgenome divergence after allopolyploidization.</title>
        <authorList>
            <person name="Zhang X."/>
            <person name="Chen Y."/>
            <person name="Wang L."/>
            <person name="Yuan Y."/>
            <person name="Fang M."/>
            <person name="Shi L."/>
            <person name="Lu R."/>
            <person name="Comes H.P."/>
            <person name="Ma Y."/>
            <person name="Chen Y."/>
            <person name="Huang G."/>
            <person name="Zhou Y."/>
            <person name="Zheng Z."/>
            <person name="Qiu Y."/>
        </authorList>
    </citation>
    <scope>NUCLEOTIDE SEQUENCE [LARGE SCALE GENOMIC DNA]</scope>
    <source>
        <strain evidence="2">F231</strain>
    </source>
</reference>
<feature type="region of interest" description="Disordered" evidence="1">
    <location>
        <begin position="1"/>
        <end position="36"/>
    </location>
</feature>
<comment type="caution">
    <text evidence="2">The sequence shown here is derived from an EMBL/GenBank/DDBJ whole genome shotgun (WGS) entry which is preliminary data.</text>
</comment>
<sequence length="102" mass="11613">MKNLTTDEDQDDANERWDDESDMEIDEQEPISSRVKRELMEPVLKDQDNQKANSDHLQGADALHEVIAPEKASDVTAMVLDEKSAKIDQEISIRPSDQSYPK</sequence>
<name>A0AAN7LLS3_TRANT</name>
<proteinExistence type="predicted"/>
<evidence type="ECO:0000256" key="1">
    <source>
        <dbReference type="SAM" id="MobiDB-lite"/>
    </source>
</evidence>
<evidence type="ECO:0000313" key="2">
    <source>
        <dbReference type="EMBL" id="KAK4783021.1"/>
    </source>
</evidence>
<dbReference type="Proteomes" id="UP001346149">
    <property type="component" value="Unassembled WGS sequence"/>
</dbReference>
<keyword evidence="3" id="KW-1185">Reference proteome</keyword>
<feature type="compositionally biased region" description="Acidic residues" evidence="1">
    <location>
        <begin position="1"/>
        <end position="29"/>
    </location>
</feature>
<gene>
    <name evidence="2" type="ORF">SAY86_007395</name>
</gene>
<evidence type="ECO:0000313" key="3">
    <source>
        <dbReference type="Proteomes" id="UP001346149"/>
    </source>
</evidence>
<dbReference type="AlphaFoldDB" id="A0AAN7LLS3"/>
<dbReference type="EMBL" id="JAXQNO010000015">
    <property type="protein sequence ID" value="KAK4783021.1"/>
    <property type="molecule type" value="Genomic_DNA"/>
</dbReference>